<evidence type="ECO:0000313" key="2">
    <source>
        <dbReference type="Proteomes" id="UP000438429"/>
    </source>
</evidence>
<reference evidence="1 2" key="1">
    <citation type="submission" date="2019-06" db="EMBL/GenBank/DDBJ databases">
        <title>Draft genomes of female and male turbot (Scophthalmus maximus).</title>
        <authorList>
            <person name="Xu H."/>
            <person name="Xu X.-W."/>
            <person name="Shao C."/>
            <person name="Chen S."/>
        </authorList>
    </citation>
    <scope>NUCLEOTIDE SEQUENCE [LARGE SCALE GENOMIC DNA]</scope>
    <source>
        <strain evidence="1">Ysfricsl-2016a</strain>
        <tissue evidence="1">Blood</tissue>
    </source>
</reference>
<protein>
    <submittedName>
        <fullName evidence="1">Uncharacterized protein</fullName>
    </submittedName>
</protein>
<accession>A0A6A4TPW1</accession>
<name>A0A6A4TPW1_SCOMX</name>
<dbReference type="EMBL" id="VEVO01000002">
    <property type="protein sequence ID" value="KAF0045254.1"/>
    <property type="molecule type" value="Genomic_DNA"/>
</dbReference>
<comment type="caution">
    <text evidence="1">The sequence shown here is derived from an EMBL/GenBank/DDBJ whole genome shotgun (WGS) entry which is preliminary data.</text>
</comment>
<evidence type="ECO:0000313" key="1">
    <source>
        <dbReference type="EMBL" id="KAF0045254.1"/>
    </source>
</evidence>
<proteinExistence type="predicted"/>
<organism evidence="1 2">
    <name type="scientific">Scophthalmus maximus</name>
    <name type="common">Turbot</name>
    <name type="synonym">Psetta maxima</name>
    <dbReference type="NCBI Taxonomy" id="52904"/>
    <lineage>
        <taxon>Eukaryota</taxon>
        <taxon>Metazoa</taxon>
        <taxon>Chordata</taxon>
        <taxon>Craniata</taxon>
        <taxon>Vertebrata</taxon>
        <taxon>Euteleostomi</taxon>
        <taxon>Actinopterygii</taxon>
        <taxon>Neopterygii</taxon>
        <taxon>Teleostei</taxon>
        <taxon>Neoteleostei</taxon>
        <taxon>Acanthomorphata</taxon>
        <taxon>Carangaria</taxon>
        <taxon>Pleuronectiformes</taxon>
        <taxon>Pleuronectoidei</taxon>
        <taxon>Scophthalmidae</taxon>
        <taxon>Scophthalmus</taxon>
    </lineage>
</organism>
<gene>
    <name evidence="1" type="ORF">F2P81_001783</name>
</gene>
<dbReference type="Proteomes" id="UP000438429">
    <property type="component" value="Unassembled WGS sequence"/>
</dbReference>
<sequence length="72" mass="8408">MHEMPSAEGRVEFRSDLGTRLQVRLERILFSCTMSERANRKRWTVNDGYNGVLLSTVLRLTAVVFLDEYESR</sequence>
<dbReference type="AlphaFoldDB" id="A0A6A4TPW1"/>